<evidence type="ECO:0000259" key="3">
    <source>
        <dbReference type="Pfam" id="PF24053"/>
    </source>
</evidence>
<feature type="domain" description="DUF7356" evidence="3">
    <location>
        <begin position="50"/>
        <end position="150"/>
    </location>
</feature>
<dbReference type="PANTHER" id="PTHR34200:SF8">
    <property type="entry name" value="TRANSMEMBRANE PROTEIN"/>
    <property type="match status" value="1"/>
</dbReference>
<evidence type="ECO:0000256" key="2">
    <source>
        <dbReference type="SAM" id="Phobius"/>
    </source>
</evidence>
<accession>A0A1D1XSG9</accession>
<dbReference type="AlphaFoldDB" id="A0A1D1XSG9"/>
<keyword evidence="2" id="KW-1133">Transmembrane helix</keyword>
<dbReference type="PANTHER" id="PTHR34200">
    <property type="entry name" value="DENTIN SIALOPHOSPHOPROTEIN-LIKE ISOFORM X1"/>
    <property type="match status" value="1"/>
</dbReference>
<protein>
    <submittedName>
        <fullName evidence="4">Putative 58. protein in lys 3'region</fullName>
    </submittedName>
</protein>
<dbReference type="Pfam" id="PF24053">
    <property type="entry name" value="DUF7356"/>
    <property type="match status" value="1"/>
</dbReference>
<reference evidence="4" key="1">
    <citation type="submission" date="2015-07" db="EMBL/GenBank/DDBJ databases">
        <title>Transcriptome Assembly of Anthurium amnicola.</title>
        <authorList>
            <person name="Suzuki J."/>
        </authorList>
    </citation>
    <scope>NUCLEOTIDE SEQUENCE</scope>
</reference>
<dbReference type="InterPro" id="IPR055780">
    <property type="entry name" value="DUF7356"/>
</dbReference>
<feature type="compositionally biased region" description="Basic and acidic residues" evidence="1">
    <location>
        <begin position="22"/>
        <end position="31"/>
    </location>
</feature>
<feature type="region of interest" description="Disordered" evidence="1">
    <location>
        <begin position="229"/>
        <end position="271"/>
    </location>
</feature>
<sequence>MGVGPGKKNDKETGDLQTVKAGEAKEAKDEGGEVGSGGDSSSKVVGNKDNAAHVEECDAPNRCVDEKNKFVACLRVPGNDAPTLSLLIQNKGTGSLTVNILAPDYVSLEDNVVLLQAEEDKKVKISVEFGVNNTPIILSAGDGRCNLSFWDMIPSSIKRTEGYSVPSHINIFMQPTFIYLALAAVVLLAAAWFWVRFQRMRQLVDPRYQKLDGGLPLSSGGVTENDIAGWDNSWEGSWDDEEAPKTPSKSLSNLSSKGLASRRSNKDGWKD</sequence>
<keyword evidence="2" id="KW-0472">Membrane</keyword>
<organism evidence="4">
    <name type="scientific">Anthurium amnicola</name>
    <dbReference type="NCBI Taxonomy" id="1678845"/>
    <lineage>
        <taxon>Eukaryota</taxon>
        <taxon>Viridiplantae</taxon>
        <taxon>Streptophyta</taxon>
        <taxon>Embryophyta</taxon>
        <taxon>Tracheophyta</taxon>
        <taxon>Spermatophyta</taxon>
        <taxon>Magnoliopsida</taxon>
        <taxon>Liliopsida</taxon>
        <taxon>Araceae</taxon>
        <taxon>Pothoideae</taxon>
        <taxon>Potheae</taxon>
        <taxon>Anthurium</taxon>
    </lineage>
</organism>
<gene>
    <name evidence="4" type="primary">YO35</name>
    <name evidence="4" type="ORF">g.48097</name>
</gene>
<name>A0A1D1XSG9_9ARAE</name>
<proteinExistence type="predicted"/>
<dbReference type="EMBL" id="GDJX01022636">
    <property type="protein sequence ID" value="JAT45300.1"/>
    <property type="molecule type" value="Transcribed_RNA"/>
</dbReference>
<feature type="transmembrane region" description="Helical" evidence="2">
    <location>
        <begin position="177"/>
        <end position="195"/>
    </location>
</feature>
<evidence type="ECO:0000313" key="4">
    <source>
        <dbReference type="EMBL" id="JAT45300.1"/>
    </source>
</evidence>
<feature type="region of interest" description="Disordered" evidence="1">
    <location>
        <begin position="1"/>
        <end position="46"/>
    </location>
</feature>
<feature type="compositionally biased region" description="Low complexity" evidence="1">
    <location>
        <begin position="245"/>
        <end position="261"/>
    </location>
</feature>
<keyword evidence="2" id="KW-0812">Transmembrane</keyword>
<evidence type="ECO:0000256" key="1">
    <source>
        <dbReference type="SAM" id="MobiDB-lite"/>
    </source>
</evidence>